<dbReference type="EMBL" id="JANAKD010000022">
    <property type="protein sequence ID" value="KAJ3499103.1"/>
    <property type="molecule type" value="Genomic_DNA"/>
</dbReference>
<keyword evidence="2" id="KW-1185">Reference proteome</keyword>
<gene>
    <name evidence="1" type="ORF">NLG97_g612</name>
</gene>
<dbReference type="Proteomes" id="UP001148737">
    <property type="component" value="Unassembled WGS sequence"/>
</dbReference>
<evidence type="ECO:0000313" key="1">
    <source>
        <dbReference type="EMBL" id="KAJ3499103.1"/>
    </source>
</evidence>
<accession>A0ACC1R8S4</accession>
<protein>
    <submittedName>
        <fullName evidence="1">Uncharacterized protein</fullName>
    </submittedName>
</protein>
<evidence type="ECO:0000313" key="2">
    <source>
        <dbReference type="Proteomes" id="UP001148737"/>
    </source>
</evidence>
<sequence length="510" mass="56507">MPSYQSSAVSTFFAKRDPGLPGYKMMEGKIPDSSSGYFNETGRAFFDVAAFGDKGAVALENAMTVEGGTSMSAHMFAGIINRINEERIHNDKKTLSFLNPALNKNPDLFNDITKGDQTGGDNQCAGRGLKLVEDWDALQSMQTGLPRSLLPNVDAMSDRCSALLSAALRPGVSAAIPAAASAIQRDTPNCFPYGSAKLPGNLQAPSVSHDQWWCPQSMAYGFQGFSYPLENGDCNAWENGYDAMNQDFKQMKKDFGATIIRMYYPVCTQAAVFEHALEAAYNNNMAVVFQVWTNFGDGDVWRQSQQAIYNVLNNPKYKAIAPYVVHSAEFGSEPVGDGMDGDNFVNDLGSFRKTLNSHQIPVGISEDWDRPGKMSSNDGKSLGPIGKGVKANSDVAHIHPMPFYHDYNGKVDAAWPYIQKATQWVVDHVGLPIMISETQWAWGKTDHNPGKADVGPQQYVKYWKTIDNNCEWFRDRKVGWFFHAWKGEDTFDIVKPDGSYAIPNWKPRKC</sequence>
<proteinExistence type="predicted"/>
<reference evidence="1" key="1">
    <citation type="submission" date="2022-07" db="EMBL/GenBank/DDBJ databases">
        <title>Genome Sequence of Lecanicillium saksenae.</title>
        <authorList>
            <person name="Buettner E."/>
        </authorList>
    </citation>
    <scope>NUCLEOTIDE SEQUENCE</scope>
    <source>
        <strain evidence="1">VT-O1</strain>
    </source>
</reference>
<organism evidence="1 2">
    <name type="scientific">Lecanicillium saksenae</name>
    <dbReference type="NCBI Taxonomy" id="468837"/>
    <lineage>
        <taxon>Eukaryota</taxon>
        <taxon>Fungi</taxon>
        <taxon>Dikarya</taxon>
        <taxon>Ascomycota</taxon>
        <taxon>Pezizomycotina</taxon>
        <taxon>Sordariomycetes</taxon>
        <taxon>Hypocreomycetidae</taxon>
        <taxon>Hypocreales</taxon>
        <taxon>Cordycipitaceae</taxon>
        <taxon>Lecanicillium</taxon>
    </lineage>
</organism>
<name>A0ACC1R8S4_9HYPO</name>
<comment type="caution">
    <text evidence="1">The sequence shown here is derived from an EMBL/GenBank/DDBJ whole genome shotgun (WGS) entry which is preliminary data.</text>
</comment>